<proteinExistence type="predicted"/>
<dbReference type="PATRIC" id="fig|467210.3.peg.2334"/>
<dbReference type="InterPro" id="IPR056982">
    <property type="entry name" value="Phage_ProQ_C-like"/>
</dbReference>
<dbReference type="EMBL" id="LSDA01000126">
    <property type="protein sequence ID" value="KXB54503.1"/>
    <property type="molecule type" value="Genomic_DNA"/>
</dbReference>
<keyword evidence="2" id="KW-1185">Reference proteome</keyword>
<accession>A0A133ZGB9</accession>
<evidence type="ECO:0000313" key="1">
    <source>
        <dbReference type="EMBL" id="KXB54503.1"/>
    </source>
</evidence>
<organism evidence="1 2">
    <name type="scientific">Lachnoanaerobaculum saburreum</name>
    <dbReference type="NCBI Taxonomy" id="467210"/>
    <lineage>
        <taxon>Bacteria</taxon>
        <taxon>Bacillati</taxon>
        <taxon>Bacillota</taxon>
        <taxon>Clostridia</taxon>
        <taxon>Lachnospirales</taxon>
        <taxon>Lachnospiraceae</taxon>
        <taxon>Lachnoanaerobaculum</taxon>
    </lineage>
</organism>
<reference evidence="2" key="1">
    <citation type="submission" date="2016-01" db="EMBL/GenBank/DDBJ databases">
        <authorList>
            <person name="Mitreva M."/>
            <person name="Pepin K.H."/>
            <person name="Mihindukulasuriya K.A."/>
            <person name="Fulton R."/>
            <person name="Fronick C."/>
            <person name="O'Laughlin M."/>
            <person name="Miner T."/>
            <person name="Herter B."/>
            <person name="Rosa B.A."/>
            <person name="Cordes M."/>
            <person name="Tomlinson C."/>
            <person name="Wollam A."/>
            <person name="Palsikar V.B."/>
            <person name="Mardis E.R."/>
            <person name="Wilson R.K."/>
        </authorList>
    </citation>
    <scope>NUCLEOTIDE SEQUENCE [LARGE SCALE GENOMIC DNA]</scope>
    <source>
        <strain evidence="2">DNF00896</strain>
    </source>
</reference>
<name>A0A133ZGB9_9FIRM</name>
<dbReference type="STRING" id="467210.HMPREF1866_02355"/>
<dbReference type="RefSeq" id="WP_060931945.1">
    <property type="nucleotide sequence ID" value="NZ_KQ959842.1"/>
</dbReference>
<dbReference type="Pfam" id="PF24203">
    <property type="entry name" value="Phage_ProQ_C_like"/>
    <property type="match status" value="1"/>
</dbReference>
<comment type="caution">
    <text evidence="1">The sequence shown here is derived from an EMBL/GenBank/DDBJ whole genome shotgun (WGS) entry which is preliminary data.</text>
</comment>
<gene>
    <name evidence="1" type="ORF">HMPREF1866_02355</name>
</gene>
<dbReference type="Proteomes" id="UP000070394">
    <property type="component" value="Unassembled WGS sequence"/>
</dbReference>
<evidence type="ECO:0000313" key="2">
    <source>
        <dbReference type="Proteomes" id="UP000070394"/>
    </source>
</evidence>
<dbReference type="AlphaFoldDB" id="A0A133ZGB9"/>
<protein>
    <submittedName>
        <fullName evidence="1">Uncharacterized protein</fullName>
    </submittedName>
</protein>
<sequence length="125" mass="15129">MINIKDLKLGQCVYVVKVGYVRSTRKQELDEIIKTKVVKVGRRYISVDIKGFIETFDSQKDFKIYNQYDKPRFELYLTEKDYFDELKKAKLSRKIKSFFDDYSYKYYLIISLEDLENINNIIDKY</sequence>